<evidence type="ECO:0000256" key="4">
    <source>
        <dbReference type="ARBA" id="ARBA00023242"/>
    </source>
</evidence>
<organism evidence="6 7">
    <name type="scientific">Lactuca sativa</name>
    <name type="common">Garden lettuce</name>
    <dbReference type="NCBI Taxonomy" id="4236"/>
    <lineage>
        <taxon>Eukaryota</taxon>
        <taxon>Viridiplantae</taxon>
        <taxon>Streptophyta</taxon>
        <taxon>Embryophyta</taxon>
        <taxon>Tracheophyta</taxon>
        <taxon>Spermatophyta</taxon>
        <taxon>Magnoliopsida</taxon>
        <taxon>eudicotyledons</taxon>
        <taxon>Gunneridae</taxon>
        <taxon>Pentapetalae</taxon>
        <taxon>asterids</taxon>
        <taxon>campanulids</taxon>
        <taxon>Asterales</taxon>
        <taxon>Asteraceae</taxon>
        <taxon>Cichorioideae</taxon>
        <taxon>Cichorieae</taxon>
        <taxon>Lactucinae</taxon>
        <taxon>Lactuca</taxon>
    </lineage>
</organism>
<keyword evidence="3" id="KW-0479">Metal-binding</keyword>
<comment type="subcellular location">
    <subcellularLocation>
        <location evidence="1">Nucleus</location>
    </subcellularLocation>
</comment>
<protein>
    <submittedName>
        <fullName evidence="6">Uncharacterized protein</fullName>
    </submittedName>
</protein>
<comment type="similarity">
    <text evidence="2">Belongs to the JARID1 histone demethylase family.</text>
</comment>
<feature type="transmembrane region" description="Helical" evidence="5">
    <location>
        <begin position="20"/>
        <end position="42"/>
    </location>
</feature>
<keyword evidence="4" id="KW-0539">Nucleus</keyword>
<dbReference type="Gene3D" id="2.60.120.650">
    <property type="entry name" value="Cupin"/>
    <property type="match status" value="2"/>
</dbReference>
<keyword evidence="5" id="KW-1133">Transmembrane helix</keyword>
<keyword evidence="7" id="KW-1185">Reference proteome</keyword>
<dbReference type="AlphaFoldDB" id="A0A9R1UP04"/>
<sequence>MILGWLHYAYVKLTRRLRALRLIHVAIYELVMPYIGLIQASFKSILFPRDMMTGFKKKMGRILNLQSMPIDSKSYPKFVREIEKHLILPVTLPQFVSSSSHPRCQVDVNLQKFFTWYTDGIYDTEGWPHILKLKDWPPSNSCEERFPCHGVEFTTSFPFKEYTHPCDGYLNIAVKLPEKSLKPDMASALLHFLLVQQVAIIDPCRSMLPYPNMTEEMFAECCPVCQGNNNSINCLRNVYNIVKEKIDFKPNDDQKFQYSIYILHLLFPLLKHVNEQHMKEIAIESRIQVTAVKHQFLTCIEAALLVIITFAFNVAGNCEMATLKETKKKLSLNLMIQGLSTYMETLRDSGKHGKRHAVEDPAPKEKQTHDWNSLVDGRILCPPKSMGGCGRGILELMHIKSLDSVLELLEKAQKLLNMHKLEEDMRDMPEKWCTCSLDGGDQQLRKAASRENSRDNYLYCPRVIDIQHGDLKHFQWHWSKWELVIVSNALETTLGLSWEPMVMWRAFCWASNSKENKLSDEAAINCLDWCEAG</sequence>
<dbReference type="GO" id="GO:0003712">
    <property type="term" value="F:transcription coregulator activity"/>
    <property type="evidence" value="ECO:0000318"/>
    <property type="project" value="GO_Central"/>
</dbReference>
<evidence type="ECO:0000256" key="3">
    <source>
        <dbReference type="ARBA" id="ARBA00022723"/>
    </source>
</evidence>
<keyword evidence="5" id="KW-0472">Membrane</keyword>
<evidence type="ECO:0000313" key="7">
    <source>
        <dbReference type="Proteomes" id="UP000235145"/>
    </source>
</evidence>
<name>A0A9R1UP04_LACSA</name>
<evidence type="ECO:0000256" key="2">
    <source>
        <dbReference type="ARBA" id="ARBA00006801"/>
    </source>
</evidence>
<dbReference type="PANTHER" id="PTHR12549">
    <property type="entry name" value="JMJC DOMAIN-CONTAINING HISTONE DEMETHYLATION PROTEIN"/>
    <property type="match status" value="1"/>
</dbReference>
<dbReference type="GO" id="GO:0031490">
    <property type="term" value="F:chromatin DNA binding"/>
    <property type="evidence" value="ECO:0000318"/>
    <property type="project" value="GO_Central"/>
</dbReference>
<dbReference type="GO" id="GO:0006357">
    <property type="term" value="P:regulation of transcription by RNA polymerase II"/>
    <property type="evidence" value="ECO:0000318"/>
    <property type="project" value="GO_Central"/>
</dbReference>
<evidence type="ECO:0000313" key="6">
    <source>
        <dbReference type="EMBL" id="KAJ0190921.1"/>
    </source>
</evidence>
<reference evidence="6 7" key="1">
    <citation type="journal article" date="2017" name="Nat. Commun.">
        <title>Genome assembly with in vitro proximity ligation data and whole-genome triplication in lettuce.</title>
        <authorList>
            <person name="Reyes-Chin-Wo S."/>
            <person name="Wang Z."/>
            <person name="Yang X."/>
            <person name="Kozik A."/>
            <person name="Arikit S."/>
            <person name="Song C."/>
            <person name="Xia L."/>
            <person name="Froenicke L."/>
            <person name="Lavelle D.O."/>
            <person name="Truco M.J."/>
            <person name="Xia R."/>
            <person name="Zhu S."/>
            <person name="Xu C."/>
            <person name="Xu H."/>
            <person name="Xu X."/>
            <person name="Cox K."/>
            <person name="Korf I."/>
            <person name="Meyers B.C."/>
            <person name="Michelmore R.W."/>
        </authorList>
    </citation>
    <scope>NUCLEOTIDE SEQUENCE [LARGE SCALE GENOMIC DNA]</scope>
    <source>
        <strain evidence="7">cv. Salinas</strain>
        <tissue evidence="6">Seedlings</tissue>
    </source>
</reference>
<accession>A0A9R1UP04</accession>
<dbReference type="EMBL" id="NBSK02000008">
    <property type="protein sequence ID" value="KAJ0190921.1"/>
    <property type="molecule type" value="Genomic_DNA"/>
</dbReference>
<dbReference type="GO" id="GO:0046872">
    <property type="term" value="F:metal ion binding"/>
    <property type="evidence" value="ECO:0007669"/>
    <property type="project" value="UniProtKB-KW"/>
</dbReference>
<proteinExistence type="inferred from homology"/>
<dbReference type="PANTHER" id="PTHR12549:SF11">
    <property type="entry name" value="LYSINE-SPECIFIC DEMETHYLASE JMJ25"/>
    <property type="match status" value="1"/>
</dbReference>
<evidence type="ECO:0000256" key="5">
    <source>
        <dbReference type="SAM" id="Phobius"/>
    </source>
</evidence>
<dbReference type="GO" id="GO:0000785">
    <property type="term" value="C:chromatin"/>
    <property type="evidence" value="ECO:0000318"/>
    <property type="project" value="GO_Central"/>
</dbReference>
<dbReference type="Proteomes" id="UP000235145">
    <property type="component" value="Unassembled WGS sequence"/>
</dbReference>
<dbReference type="GO" id="GO:0032454">
    <property type="term" value="F:histone H3K9 demethylase activity"/>
    <property type="evidence" value="ECO:0000318"/>
    <property type="project" value="GO_Central"/>
</dbReference>
<comment type="caution">
    <text evidence="6">The sequence shown here is derived from an EMBL/GenBank/DDBJ whole genome shotgun (WGS) entry which is preliminary data.</text>
</comment>
<dbReference type="GO" id="GO:0000118">
    <property type="term" value="C:histone deacetylase complex"/>
    <property type="evidence" value="ECO:0000318"/>
    <property type="project" value="GO_Central"/>
</dbReference>
<gene>
    <name evidence="6" type="ORF">LSAT_V11C800436190</name>
</gene>
<dbReference type="InterPro" id="IPR045109">
    <property type="entry name" value="LSDs-like"/>
</dbReference>
<evidence type="ECO:0000256" key="1">
    <source>
        <dbReference type="ARBA" id="ARBA00004123"/>
    </source>
</evidence>
<keyword evidence="5" id="KW-0812">Transmembrane</keyword>